<reference evidence="2 3" key="1">
    <citation type="submission" date="2018-01" db="EMBL/GenBank/DDBJ databases">
        <title>G. obscuriglobus.</title>
        <authorList>
            <person name="Franke J."/>
            <person name="Blomberg W."/>
            <person name="Selmecki A."/>
        </authorList>
    </citation>
    <scope>NUCLEOTIDE SEQUENCE [LARGE SCALE GENOMIC DNA]</scope>
    <source>
        <strain evidence="2 3">DSM 5831</strain>
    </source>
</reference>
<dbReference type="EMBL" id="CP025958">
    <property type="protein sequence ID" value="AWM35778.1"/>
    <property type="molecule type" value="Genomic_DNA"/>
</dbReference>
<dbReference type="KEGG" id="gog:C1280_01215"/>
<dbReference type="Proteomes" id="UP000245802">
    <property type="component" value="Chromosome"/>
</dbReference>
<keyword evidence="3" id="KW-1185">Reference proteome</keyword>
<protein>
    <submittedName>
        <fullName evidence="2">Uncharacterized protein</fullName>
    </submittedName>
</protein>
<accession>A0A2Z3GR53</accession>
<gene>
    <name evidence="2" type="ORF">C1280_01215</name>
</gene>
<evidence type="ECO:0000313" key="2">
    <source>
        <dbReference type="EMBL" id="AWM35778.1"/>
    </source>
</evidence>
<organism evidence="2 3">
    <name type="scientific">Gemmata obscuriglobus</name>
    <dbReference type="NCBI Taxonomy" id="114"/>
    <lineage>
        <taxon>Bacteria</taxon>
        <taxon>Pseudomonadati</taxon>
        <taxon>Planctomycetota</taxon>
        <taxon>Planctomycetia</taxon>
        <taxon>Gemmatales</taxon>
        <taxon>Gemmataceae</taxon>
        <taxon>Gemmata</taxon>
    </lineage>
</organism>
<sequence>MRALALFALTLASVVSLTADASACGKRKKKAAAMVTYAAPACDPCGGAPSYYPGQPGHYGQPSYYPGQPGYYHGSQYGHPGAYGVPAGPTIMPGAVVPGAMPPK</sequence>
<feature type="chain" id="PRO_5016232464" evidence="1">
    <location>
        <begin position="22"/>
        <end position="104"/>
    </location>
</feature>
<feature type="signal peptide" evidence="1">
    <location>
        <begin position="1"/>
        <end position="21"/>
    </location>
</feature>
<dbReference type="RefSeq" id="WP_010036869.1">
    <property type="nucleotide sequence ID" value="NZ_CP025958.1"/>
</dbReference>
<dbReference type="AlphaFoldDB" id="A0A2Z3GR53"/>
<evidence type="ECO:0000256" key="1">
    <source>
        <dbReference type="SAM" id="SignalP"/>
    </source>
</evidence>
<evidence type="ECO:0000313" key="3">
    <source>
        <dbReference type="Proteomes" id="UP000245802"/>
    </source>
</evidence>
<name>A0A2Z3GR53_9BACT</name>
<keyword evidence="1" id="KW-0732">Signal</keyword>
<proteinExistence type="predicted"/>